<comment type="caution">
    <text evidence="1">The sequence shown here is derived from an EMBL/GenBank/DDBJ whole genome shotgun (WGS) entry which is preliminary data.</text>
</comment>
<name>A0ABT2GLS2_9MICO</name>
<sequence>MNPDHSAPDPELDGHTLAELGEYLDRGRTPYDPSIENSPGCRLALANLTRLAGLSGGLLTRQAEREPDRDALWIAGLLEIIRAEIASGRDVPVAHPDPALRLTLTEAAVRGLVRQAGDTLGGVVMGRCVLDGDVGEPGAVIRLDLSCAVAYGLPIAPTVDWLRERVRAELARHTELVIGAIDVAVDDVYPRGGAADV</sequence>
<dbReference type="RefSeq" id="WP_259487216.1">
    <property type="nucleotide sequence ID" value="NZ_JANTEZ010000005.1"/>
</dbReference>
<proteinExistence type="predicted"/>
<keyword evidence="2" id="KW-1185">Reference proteome</keyword>
<dbReference type="EMBL" id="JANTEZ010000005">
    <property type="protein sequence ID" value="MCS5715711.1"/>
    <property type="molecule type" value="Genomic_DNA"/>
</dbReference>
<organism evidence="1 2">
    <name type="scientific">Herbiconiux gentiana</name>
    <dbReference type="NCBI Taxonomy" id="2970912"/>
    <lineage>
        <taxon>Bacteria</taxon>
        <taxon>Bacillati</taxon>
        <taxon>Actinomycetota</taxon>
        <taxon>Actinomycetes</taxon>
        <taxon>Micrococcales</taxon>
        <taxon>Microbacteriaceae</taxon>
        <taxon>Herbiconiux</taxon>
    </lineage>
</organism>
<reference evidence="1" key="1">
    <citation type="submission" date="2022-08" db="EMBL/GenBank/DDBJ databases">
        <authorList>
            <person name="Deng Y."/>
            <person name="Han X.-F."/>
            <person name="Zhang Y.-Q."/>
        </authorList>
    </citation>
    <scope>NUCLEOTIDE SEQUENCE</scope>
    <source>
        <strain evidence="1">CPCC 205716</strain>
    </source>
</reference>
<evidence type="ECO:0000313" key="2">
    <source>
        <dbReference type="Proteomes" id="UP001165580"/>
    </source>
</evidence>
<dbReference type="Proteomes" id="UP001165580">
    <property type="component" value="Unassembled WGS sequence"/>
</dbReference>
<accession>A0ABT2GLS2</accession>
<gene>
    <name evidence="1" type="ORF">NVV95_14265</name>
</gene>
<protein>
    <submittedName>
        <fullName evidence="1">Asp23/Gls24 family envelope stress response protein</fullName>
    </submittedName>
</protein>
<evidence type="ECO:0000313" key="1">
    <source>
        <dbReference type="EMBL" id="MCS5715711.1"/>
    </source>
</evidence>